<evidence type="ECO:0000259" key="14">
    <source>
        <dbReference type="PROSITE" id="PS50885"/>
    </source>
</evidence>
<evidence type="ECO:0000256" key="12">
    <source>
        <dbReference type="SAM" id="Phobius"/>
    </source>
</evidence>
<evidence type="ECO:0000313" key="15">
    <source>
        <dbReference type="EMBL" id="GLX69263.1"/>
    </source>
</evidence>
<dbReference type="PROSITE" id="PS50885">
    <property type="entry name" value="HAMP"/>
    <property type="match status" value="1"/>
</dbReference>
<comment type="catalytic activity">
    <reaction evidence="1">
        <text>ATP + protein L-histidine = ADP + protein N-phospho-L-histidine.</text>
        <dbReference type="EC" id="2.7.13.3"/>
    </reaction>
</comment>
<sequence length="359" mass="41068">MNIKNKLKFVWKVIVKIAQICFGIAFISGCWTVAYFFSYWLYNRIDWHPHHYVGQLINMLAALFIMGLMIQLIGWLFFHKKQKEVSNSLKDALRRISQGDFKVRLSFVRTDPRYQEILDEVNLMADGLEKLEALRQEFISDVSHEIQTPLTSISGFARALQNESLDVDTRNKYLRIIEGESTRLSKLSENLLRLASLDSEKHPFEPKRYRLDRQLGTLVLSCEPQWVGKSIELNADLDDVYVEADEDLLSQVWINLISNSIKFTPEGGQIDITLRHKDGLAEFRIQDTGIGIAEEQQQQIFERFFKADKARSRKIGGSGLGLSLVKKIVEMHHGTVAVESEIGKGSVFIVTLPVALPQL</sequence>
<organism evidence="15 16">
    <name type="scientific">Paenibacillus glycanilyticus</name>
    <dbReference type="NCBI Taxonomy" id="126569"/>
    <lineage>
        <taxon>Bacteria</taxon>
        <taxon>Bacillati</taxon>
        <taxon>Bacillota</taxon>
        <taxon>Bacilli</taxon>
        <taxon>Bacillales</taxon>
        <taxon>Paenibacillaceae</taxon>
        <taxon>Paenibacillus</taxon>
    </lineage>
</organism>
<evidence type="ECO:0000256" key="1">
    <source>
        <dbReference type="ARBA" id="ARBA00000085"/>
    </source>
</evidence>
<dbReference type="InterPro" id="IPR050736">
    <property type="entry name" value="Sensor_HK_Regulatory"/>
</dbReference>
<dbReference type="Proteomes" id="UP001157114">
    <property type="component" value="Unassembled WGS sequence"/>
</dbReference>
<feature type="transmembrane region" description="Helical" evidence="12">
    <location>
        <begin position="54"/>
        <end position="78"/>
    </location>
</feature>
<evidence type="ECO:0000256" key="3">
    <source>
        <dbReference type="ARBA" id="ARBA00012438"/>
    </source>
</evidence>
<dbReference type="SMART" id="SM00388">
    <property type="entry name" value="HisKA"/>
    <property type="match status" value="1"/>
</dbReference>
<name>A0ABQ6GGB1_9BACL</name>
<accession>A0ABQ6GGB1</accession>
<dbReference type="SUPFAM" id="SSF47384">
    <property type="entry name" value="Homodimeric domain of signal transducing histidine kinase"/>
    <property type="match status" value="1"/>
</dbReference>
<dbReference type="InterPro" id="IPR003594">
    <property type="entry name" value="HATPase_dom"/>
</dbReference>
<dbReference type="Gene3D" id="1.10.287.130">
    <property type="match status" value="1"/>
</dbReference>
<keyword evidence="8 15" id="KW-0418">Kinase</keyword>
<reference evidence="15 16" key="1">
    <citation type="submission" date="2023-03" db="EMBL/GenBank/DDBJ databases">
        <title>Draft genome sequence of the bacteria which degrade cell wall of Tricholomamatutake.</title>
        <authorList>
            <person name="Konishi Y."/>
            <person name="Fukuta Y."/>
            <person name="Shirasaka N."/>
        </authorList>
    </citation>
    <scope>NUCLEOTIDE SEQUENCE [LARGE SCALE GENOMIC DNA]</scope>
    <source>
        <strain evidence="16">mu1</strain>
    </source>
</reference>
<dbReference type="InterPro" id="IPR036097">
    <property type="entry name" value="HisK_dim/P_sf"/>
</dbReference>
<dbReference type="SUPFAM" id="SSF55874">
    <property type="entry name" value="ATPase domain of HSP90 chaperone/DNA topoisomerase II/histidine kinase"/>
    <property type="match status" value="1"/>
</dbReference>
<feature type="domain" description="HAMP" evidence="14">
    <location>
        <begin position="87"/>
        <end position="133"/>
    </location>
</feature>
<feature type="domain" description="Histidine kinase" evidence="13">
    <location>
        <begin position="141"/>
        <end position="356"/>
    </location>
</feature>
<keyword evidence="9" id="KW-0067">ATP-binding</keyword>
<protein>
    <recommendedName>
        <fullName evidence="3">histidine kinase</fullName>
        <ecNumber evidence="3">2.7.13.3</ecNumber>
    </recommendedName>
</protein>
<feature type="transmembrane region" description="Helical" evidence="12">
    <location>
        <begin position="20"/>
        <end position="42"/>
    </location>
</feature>
<keyword evidence="12" id="KW-0812">Transmembrane</keyword>
<evidence type="ECO:0000256" key="8">
    <source>
        <dbReference type="ARBA" id="ARBA00022777"/>
    </source>
</evidence>
<dbReference type="PANTHER" id="PTHR43711:SF1">
    <property type="entry name" value="HISTIDINE KINASE 1"/>
    <property type="match status" value="1"/>
</dbReference>
<dbReference type="PANTHER" id="PTHR43711">
    <property type="entry name" value="TWO-COMPONENT HISTIDINE KINASE"/>
    <property type="match status" value="1"/>
</dbReference>
<keyword evidence="6" id="KW-0808">Transferase</keyword>
<evidence type="ECO:0000256" key="2">
    <source>
        <dbReference type="ARBA" id="ARBA00004651"/>
    </source>
</evidence>
<dbReference type="Pfam" id="PF00512">
    <property type="entry name" value="HisKA"/>
    <property type="match status" value="1"/>
</dbReference>
<evidence type="ECO:0000256" key="11">
    <source>
        <dbReference type="ARBA" id="ARBA00023136"/>
    </source>
</evidence>
<keyword evidence="7" id="KW-0547">Nucleotide-binding</keyword>
<keyword evidence="5" id="KW-0597">Phosphoprotein</keyword>
<keyword evidence="4" id="KW-1003">Cell membrane</keyword>
<dbReference type="PROSITE" id="PS50109">
    <property type="entry name" value="HIS_KIN"/>
    <property type="match status" value="1"/>
</dbReference>
<evidence type="ECO:0000256" key="5">
    <source>
        <dbReference type="ARBA" id="ARBA00022553"/>
    </source>
</evidence>
<evidence type="ECO:0000259" key="13">
    <source>
        <dbReference type="PROSITE" id="PS50109"/>
    </source>
</evidence>
<evidence type="ECO:0000256" key="7">
    <source>
        <dbReference type="ARBA" id="ARBA00022741"/>
    </source>
</evidence>
<dbReference type="InterPro" id="IPR003661">
    <property type="entry name" value="HisK_dim/P_dom"/>
</dbReference>
<dbReference type="InterPro" id="IPR036890">
    <property type="entry name" value="HATPase_C_sf"/>
</dbReference>
<dbReference type="PROSITE" id="PS51257">
    <property type="entry name" value="PROKAR_LIPOPROTEIN"/>
    <property type="match status" value="1"/>
</dbReference>
<proteinExistence type="predicted"/>
<dbReference type="EC" id="2.7.13.3" evidence="3"/>
<dbReference type="CDD" id="cd16922">
    <property type="entry name" value="HATPase_EvgS-ArcB-TorS-like"/>
    <property type="match status" value="1"/>
</dbReference>
<dbReference type="EMBL" id="BSSQ01000014">
    <property type="protein sequence ID" value="GLX69263.1"/>
    <property type="molecule type" value="Genomic_DNA"/>
</dbReference>
<evidence type="ECO:0000256" key="9">
    <source>
        <dbReference type="ARBA" id="ARBA00022840"/>
    </source>
</evidence>
<evidence type="ECO:0000256" key="6">
    <source>
        <dbReference type="ARBA" id="ARBA00022679"/>
    </source>
</evidence>
<keyword evidence="10" id="KW-0902">Two-component regulatory system</keyword>
<comment type="subcellular location">
    <subcellularLocation>
        <location evidence="2">Cell membrane</location>
        <topology evidence="2">Multi-pass membrane protein</topology>
    </subcellularLocation>
</comment>
<dbReference type="InterPro" id="IPR003660">
    <property type="entry name" value="HAMP_dom"/>
</dbReference>
<dbReference type="Pfam" id="PF02518">
    <property type="entry name" value="HATPase_c"/>
    <property type="match status" value="1"/>
</dbReference>
<evidence type="ECO:0000256" key="4">
    <source>
        <dbReference type="ARBA" id="ARBA00022475"/>
    </source>
</evidence>
<comment type="caution">
    <text evidence="15">The sequence shown here is derived from an EMBL/GenBank/DDBJ whole genome shotgun (WGS) entry which is preliminary data.</text>
</comment>
<evidence type="ECO:0000313" key="16">
    <source>
        <dbReference type="Proteomes" id="UP001157114"/>
    </source>
</evidence>
<dbReference type="SMART" id="SM00387">
    <property type="entry name" value="HATPase_c"/>
    <property type="match status" value="1"/>
</dbReference>
<dbReference type="CDD" id="cd00082">
    <property type="entry name" value="HisKA"/>
    <property type="match status" value="1"/>
</dbReference>
<gene>
    <name evidence="15" type="ORF">MU1_36080</name>
</gene>
<dbReference type="GO" id="GO:0016301">
    <property type="term" value="F:kinase activity"/>
    <property type="evidence" value="ECO:0007669"/>
    <property type="project" value="UniProtKB-KW"/>
</dbReference>
<keyword evidence="11 12" id="KW-0472">Membrane</keyword>
<dbReference type="Gene3D" id="3.30.565.10">
    <property type="entry name" value="Histidine kinase-like ATPase, C-terminal domain"/>
    <property type="match status" value="1"/>
</dbReference>
<dbReference type="InterPro" id="IPR005467">
    <property type="entry name" value="His_kinase_dom"/>
</dbReference>
<evidence type="ECO:0000256" key="10">
    <source>
        <dbReference type="ARBA" id="ARBA00023012"/>
    </source>
</evidence>
<keyword evidence="12" id="KW-1133">Transmembrane helix</keyword>
<dbReference type="RefSeq" id="WP_284240041.1">
    <property type="nucleotide sequence ID" value="NZ_BSSQ01000014.1"/>
</dbReference>
<dbReference type="InterPro" id="IPR004358">
    <property type="entry name" value="Sig_transdc_His_kin-like_C"/>
</dbReference>
<dbReference type="PRINTS" id="PR00344">
    <property type="entry name" value="BCTRLSENSOR"/>
</dbReference>
<keyword evidence="16" id="KW-1185">Reference proteome</keyword>